<comment type="similarity">
    <text evidence="2 9">Belongs to the cytochrome P450 family.</text>
</comment>
<comment type="caution">
    <text evidence="11">The sequence shown here is derived from an EMBL/GenBank/DDBJ whole genome shotgun (WGS) entry which is preliminary data.</text>
</comment>
<dbReference type="InterPro" id="IPR001128">
    <property type="entry name" value="Cyt_P450"/>
</dbReference>
<dbReference type="PRINTS" id="PR00463">
    <property type="entry name" value="EP450I"/>
</dbReference>
<sequence>MEVFICLPLLLLPIILYLYFHSSPKRMSKTGFKIYPLVGTLPELLKNRHRFLDWVTETLANCPTNTTIFARSGTFHLVMTANPSTVEHMLKINFDNYPKANFNKSSSLLDDFFGQGFFNSDGEIWRVQRKTASYEFNTKTWKNFVMENLVTEIEKRFVRALEKASKSGQVVDLQDFLERFAFDNICKLVLNFDPGCLGEKLTATGDELMRVFDKATVLSSGRLLYIFPFLWKIKRFFNLGSERSLRESIATVHGFVNASIRSKTNTIVETVGEEELLSRFIRKDIKNSFLRDSMISFILAGRDTTSSALTWFFWLVSSRPEIQQNILKELESIRVRNEKNIGDFYSYDELREMHYLHAAISETMRLYPPVPVNSRLCKNDDVMPDGTFIGKGWTVHYNAYAMGRMESIWGKNCDEFQPERWLQDGMFRPESPYRFPAFHAGPRMCLGKEMAYIQMKSIAASLIERFEIKLEQKGTCPAQLLSLTLKMKDGLPVTVGVRKTKAPDR</sequence>
<dbReference type="EMBL" id="JXTC01000084">
    <property type="protein sequence ID" value="PON90356.1"/>
    <property type="molecule type" value="Genomic_DNA"/>
</dbReference>
<evidence type="ECO:0000256" key="3">
    <source>
        <dbReference type="ARBA" id="ARBA00022617"/>
    </source>
</evidence>
<dbReference type="Proteomes" id="UP000237000">
    <property type="component" value="Unassembled WGS sequence"/>
</dbReference>
<dbReference type="GO" id="GO:0020037">
    <property type="term" value="F:heme binding"/>
    <property type="evidence" value="ECO:0007669"/>
    <property type="project" value="InterPro"/>
</dbReference>
<dbReference type="SUPFAM" id="SSF48264">
    <property type="entry name" value="Cytochrome P450"/>
    <property type="match status" value="1"/>
</dbReference>
<dbReference type="PANTHER" id="PTHR24296">
    <property type="entry name" value="CYTOCHROME P450"/>
    <property type="match status" value="1"/>
</dbReference>
<dbReference type="PROSITE" id="PS00086">
    <property type="entry name" value="CYTOCHROME_P450"/>
    <property type="match status" value="1"/>
</dbReference>
<name>A0A2P5EXT9_TREOI</name>
<dbReference type="STRING" id="63057.A0A2P5EXT9"/>
<dbReference type="PRINTS" id="PR00385">
    <property type="entry name" value="P450"/>
</dbReference>
<proteinExistence type="inferred from homology"/>
<dbReference type="AlphaFoldDB" id="A0A2P5EXT9"/>
<feature type="chain" id="PRO_5015144658" evidence="10">
    <location>
        <begin position="18"/>
        <end position="505"/>
    </location>
</feature>
<evidence type="ECO:0000256" key="5">
    <source>
        <dbReference type="ARBA" id="ARBA00023002"/>
    </source>
</evidence>
<dbReference type="Gene3D" id="1.10.630.10">
    <property type="entry name" value="Cytochrome P450"/>
    <property type="match status" value="1"/>
</dbReference>
<reference evidence="12" key="1">
    <citation type="submission" date="2016-06" db="EMBL/GenBank/DDBJ databases">
        <title>Parallel loss of symbiosis genes in relatives of nitrogen-fixing non-legume Parasponia.</title>
        <authorList>
            <person name="Van Velzen R."/>
            <person name="Holmer R."/>
            <person name="Bu F."/>
            <person name="Rutten L."/>
            <person name="Van Zeijl A."/>
            <person name="Liu W."/>
            <person name="Santuari L."/>
            <person name="Cao Q."/>
            <person name="Sharma T."/>
            <person name="Shen D."/>
            <person name="Roswanjaya Y."/>
            <person name="Wardhani T."/>
            <person name="Kalhor M.S."/>
            <person name="Jansen J."/>
            <person name="Van den Hoogen J."/>
            <person name="Gungor B."/>
            <person name="Hartog M."/>
            <person name="Hontelez J."/>
            <person name="Verver J."/>
            <person name="Yang W.-C."/>
            <person name="Schijlen E."/>
            <person name="Repin R."/>
            <person name="Schilthuizen M."/>
            <person name="Schranz E."/>
            <person name="Heidstra R."/>
            <person name="Miyata K."/>
            <person name="Fedorova E."/>
            <person name="Kohlen W."/>
            <person name="Bisseling T."/>
            <person name="Smit S."/>
            <person name="Geurts R."/>
        </authorList>
    </citation>
    <scope>NUCLEOTIDE SEQUENCE [LARGE SCALE GENOMIC DNA]</scope>
    <source>
        <strain evidence="12">cv. RG33-2</strain>
    </source>
</reference>
<dbReference type="InParanoid" id="A0A2P5EXT9"/>
<dbReference type="InterPro" id="IPR036396">
    <property type="entry name" value="Cyt_P450_sf"/>
</dbReference>
<keyword evidence="5 9" id="KW-0560">Oxidoreductase</keyword>
<keyword evidence="4 8" id="KW-0479">Metal-binding</keyword>
<evidence type="ECO:0000313" key="12">
    <source>
        <dbReference type="Proteomes" id="UP000237000"/>
    </source>
</evidence>
<dbReference type="FunCoup" id="A0A2P5EXT9">
    <property type="interactions" value="316"/>
</dbReference>
<keyword evidence="10" id="KW-0732">Signal</keyword>
<dbReference type="GO" id="GO:0006629">
    <property type="term" value="P:lipid metabolic process"/>
    <property type="evidence" value="ECO:0007669"/>
    <property type="project" value="UniProtKB-ARBA"/>
</dbReference>
<evidence type="ECO:0000256" key="1">
    <source>
        <dbReference type="ARBA" id="ARBA00001971"/>
    </source>
</evidence>
<evidence type="ECO:0000256" key="9">
    <source>
        <dbReference type="RuleBase" id="RU000461"/>
    </source>
</evidence>
<keyword evidence="12" id="KW-1185">Reference proteome</keyword>
<evidence type="ECO:0000256" key="10">
    <source>
        <dbReference type="SAM" id="SignalP"/>
    </source>
</evidence>
<dbReference type="GO" id="GO:0005506">
    <property type="term" value="F:iron ion binding"/>
    <property type="evidence" value="ECO:0007669"/>
    <property type="project" value="InterPro"/>
</dbReference>
<dbReference type="CDD" id="cd11064">
    <property type="entry name" value="CYP86A"/>
    <property type="match status" value="1"/>
</dbReference>
<dbReference type="GO" id="GO:0016705">
    <property type="term" value="F:oxidoreductase activity, acting on paired donors, with incorporation or reduction of molecular oxygen"/>
    <property type="evidence" value="ECO:0007669"/>
    <property type="project" value="InterPro"/>
</dbReference>
<dbReference type="InterPro" id="IPR017972">
    <property type="entry name" value="Cyt_P450_CS"/>
</dbReference>
<gene>
    <name evidence="11" type="ORF">TorRG33x02_138250</name>
</gene>
<comment type="cofactor">
    <cofactor evidence="1 8">
        <name>heme</name>
        <dbReference type="ChEBI" id="CHEBI:30413"/>
    </cofactor>
</comment>
<keyword evidence="6 8" id="KW-0408">Iron</keyword>
<protein>
    <submittedName>
        <fullName evidence="11">Cytochrome P450, E-class, group I</fullName>
    </submittedName>
</protein>
<keyword evidence="3 8" id="KW-0349">Heme</keyword>
<evidence type="ECO:0000256" key="4">
    <source>
        <dbReference type="ARBA" id="ARBA00022723"/>
    </source>
</evidence>
<feature type="binding site" description="axial binding residue" evidence="8">
    <location>
        <position position="445"/>
    </location>
    <ligand>
        <name>heme</name>
        <dbReference type="ChEBI" id="CHEBI:30413"/>
    </ligand>
    <ligandPart>
        <name>Fe</name>
        <dbReference type="ChEBI" id="CHEBI:18248"/>
    </ligandPart>
</feature>
<organism evidence="11 12">
    <name type="scientific">Trema orientale</name>
    <name type="common">Charcoal tree</name>
    <name type="synonym">Celtis orientalis</name>
    <dbReference type="NCBI Taxonomy" id="63057"/>
    <lineage>
        <taxon>Eukaryota</taxon>
        <taxon>Viridiplantae</taxon>
        <taxon>Streptophyta</taxon>
        <taxon>Embryophyta</taxon>
        <taxon>Tracheophyta</taxon>
        <taxon>Spermatophyta</taxon>
        <taxon>Magnoliopsida</taxon>
        <taxon>eudicotyledons</taxon>
        <taxon>Gunneridae</taxon>
        <taxon>Pentapetalae</taxon>
        <taxon>rosids</taxon>
        <taxon>fabids</taxon>
        <taxon>Rosales</taxon>
        <taxon>Cannabaceae</taxon>
        <taxon>Trema</taxon>
    </lineage>
</organism>
<dbReference type="InterPro" id="IPR002401">
    <property type="entry name" value="Cyt_P450_E_grp-I"/>
</dbReference>
<evidence type="ECO:0000256" key="8">
    <source>
        <dbReference type="PIRSR" id="PIRSR602401-1"/>
    </source>
</evidence>
<accession>A0A2P5EXT9</accession>
<evidence type="ECO:0000256" key="7">
    <source>
        <dbReference type="ARBA" id="ARBA00023033"/>
    </source>
</evidence>
<evidence type="ECO:0000256" key="6">
    <source>
        <dbReference type="ARBA" id="ARBA00023004"/>
    </source>
</evidence>
<evidence type="ECO:0000256" key="2">
    <source>
        <dbReference type="ARBA" id="ARBA00010617"/>
    </source>
</evidence>
<dbReference type="OrthoDB" id="1470350at2759"/>
<dbReference type="Pfam" id="PF00067">
    <property type="entry name" value="p450"/>
    <property type="match status" value="1"/>
</dbReference>
<evidence type="ECO:0000313" key="11">
    <source>
        <dbReference type="EMBL" id="PON90356.1"/>
    </source>
</evidence>
<dbReference type="GO" id="GO:0004497">
    <property type="term" value="F:monooxygenase activity"/>
    <property type="evidence" value="ECO:0007669"/>
    <property type="project" value="UniProtKB-KW"/>
</dbReference>
<feature type="signal peptide" evidence="10">
    <location>
        <begin position="1"/>
        <end position="17"/>
    </location>
</feature>
<keyword evidence="7 9" id="KW-0503">Monooxygenase</keyword>